<keyword evidence="1" id="KW-0548">Nucleotidyltransferase</keyword>
<dbReference type="SUPFAM" id="SSF81631">
    <property type="entry name" value="PAP/OAS1 substrate-binding domain"/>
    <property type="match status" value="1"/>
</dbReference>
<dbReference type="SUPFAM" id="SSF81301">
    <property type="entry name" value="Nucleotidyltransferase"/>
    <property type="match status" value="1"/>
</dbReference>
<evidence type="ECO:0000313" key="2">
    <source>
        <dbReference type="Proteomes" id="UP000192980"/>
    </source>
</evidence>
<accession>A0A1X7ILJ9</accession>
<dbReference type="AlphaFoldDB" id="A0A1X7ILJ9"/>
<dbReference type="Proteomes" id="UP000192980">
    <property type="component" value="Unassembled WGS sequence"/>
</dbReference>
<gene>
    <name evidence="1" type="ORF">SAMN05660862_0971</name>
</gene>
<dbReference type="RefSeq" id="WP_085471787.1">
    <property type="nucleotide sequence ID" value="NZ_FXAU01000001.1"/>
</dbReference>
<dbReference type="NCBIfam" id="NF033387">
    <property type="entry name" value="ANT_6_aadS"/>
    <property type="match status" value="1"/>
</dbReference>
<dbReference type="Gene3D" id="1.20.120.330">
    <property type="entry name" value="Nucleotidyltransferases domain 2"/>
    <property type="match status" value="1"/>
</dbReference>
<reference evidence="1 2" key="1">
    <citation type="submission" date="2017-04" db="EMBL/GenBank/DDBJ databases">
        <authorList>
            <person name="Afonso C.L."/>
            <person name="Miller P.J."/>
            <person name="Scott M.A."/>
            <person name="Spackman E."/>
            <person name="Goraichik I."/>
            <person name="Dimitrov K.M."/>
            <person name="Suarez D.L."/>
            <person name="Swayne D.E."/>
        </authorList>
    </citation>
    <scope>NUCLEOTIDE SEQUENCE [LARGE SCALE GENOMIC DNA]</scope>
    <source>
        <strain evidence="1 2">DSM 22418</strain>
    </source>
</reference>
<dbReference type="InterPro" id="IPR043519">
    <property type="entry name" value="NT_sf"/>
</dbReference>
<organism evidence="1 2">
    <name type="scientific">Sphingobacterium psychroaquaticum</name>
    <dbReference type="NCBI Taxonomy" id="561061"/>
    <lineage>
        <taxon>Bacteria</taxon>
        <taxon>Pseudomonadati</taxon>
        <taxon>Bacteroidota</taxon>
        <taxon>Sphingobacteriia</taxon>
        <taxon>Sphingobacteriales</taxon>
        <taxon>Sphingobacteriaceae</taxon>
        <taxon>Sphingobacterium</taxon>
    </lineage>
</organism>
<dbReference type="GO" id="GO:0016779">
    <property type="term" value="F:nucleotidyltransferase activity"/>
    <property type="evidence" value="ECO:0007669"/>
    <property type="project" value="UniProtKB-KW"/>
</dbReference>
<dbReference type="EMBL" id="FXAU01000001">
    <property type="protein sequence ID" value="SMG15572.1"/>
    <property type="molecule type" value="Genomic_DNA"/>
</dbReference>
<dbReference type="STRING" id="561061.SAMN05660862_0971"/>
<protein>
    <submittedName>
        <fullName evidence="1">Aminoglycoside 6-adenylyltransferase</fullName>
    </submittedName>
</protein>
<sequence>MRDKKLNQIIDWAQENPDVRTVLLTSSLVNPLAPVDKYSDLDIELIFEHNAKYVQDNSWLKLFGRPIAMVEEDESAFDGKHAMKMVLYEDHVKVDFKLYSVSSFSTEVKQPILCEDWDIGYKVLLDKDGLTPSMHPPSYQVSVIKKPMEARFTQLLNDFWWDTTYVAKCLAREDLFYAKFMTENVIRTDYMVPLLEWYIAMQHDWKVTTNKHGRLFKEYLSPALWSRIEQTFADADLSRNWDSLYMITDLVSEIGNEIARKLGYAYPVQLELDVRRYLKEVRSA</sequence>
<dbReference type="InterPro" id="IPR007530">
    <property type="entry name" value="Aminoglycoside_adenylylTfrase"/>
</dbReference>
<keyword evidence="1" id="KW-0808">Transferase</keyword>
<dbReference type="OrthoDB" id="9776406at2"/>
<keyword evidence="2" id="KW-1185">Reference proteome</keyword>
<evidence type="ECO:0000313" key="1">
    <source>
        <dbReference type="EMBL" id="SMG15572.1"/>
    </source>
</evidence>
<dbReference type="Gene3D" id="3.30.460.10">
    <property type="entry name" value="Beta Polymerase, domain 2"/>
    <property type="match status" value="1"/>
</dbReference>
<name>A0A1X7ILJ9_9SPHI</name>
<dbReference type="Pfam" id="PF04439">
    <property type="entry name" value="Adenyl_transf"/>
    <property type="match status" value="1"/>
</dbReference>
<proteinExistence type="predicted"/>